<sequence>MAIVSKYSNQQVEALLGELLAVLEKHRAPTDLALMTLGNAATVIINDKIAPASREAIAQQFAQALVASVDDRADA</sequence>
<dbReference type="STRING" id="299255.SAMN02745129_4684"/>
<accession>A0A1M5Z5D2</accession>
<organism evidence="2 3">
    <name type="scientific">Ferrimonas marina</name>
    <dbReference type="NCBI Taxonomy" id="299255"/>
    <lineage>
        <taxon>Bacteria</taxon>
        <taxon>Pseudomonadati</taxon>
        <taxon>Pseudomonadota</taxon>
        <taxon>Gammaproteobacteria</taxon>
        <taxon>Alteromonadales</taxon>
        <taxon>Ferrimonadaceae</taxon>
        <taxon>Ferrimonas</taxon>
    </lineage>
</organism>
<dbReference type="InterPro" id="IPR009857">
    <property type="entry name" value="UPF0352"/>
</dbReference>
<keyword evidence="3" id="KW-1185">Reference proteome</keyword>
<evidence type="ECO:0000256" key="1">
    <source>
        <dbReference type="HAMAP-Rule" id="MF_00816"/>
    </source>
</evidence>
<dbReference type="NCBIfam" id="NF010242">
    <property type="entry name" value="PRK13689.1"/>
    <property type="match status" value="1"/>
</dbReference>
<comment type="similarity">
    <text evidence="1">Belongs to the UPF0352 family.</text>
</comment>
<dbReference type="AlphaFoldDB" id="A0A1M5Z5D2"/>
<reference evidence="2 3" key="1">
    <citation type="submission" date="2016-11" db="EMBL/GenBank/DDBJ databases">
        <authorList>
            <person name="Jaros S."/>
            <person name="Januszkiewicz K."/>
            <person name="Wedrychowicz H."/>
        </authorList>
    </citation>
    <scope>NUCLEOTIDE SEQUENCE [LARGE SCALE GENOMIC DNA]</scope>
    <source>
        <strain evidence="2 3">DSM 16917</strain>
    </source>
</reference>
<dbReference type="SUPFAM" id="SSF158651">
    <property type="entry name" value="YejL-like"/>
    <property type="match status" value="1"/>
</dbReference>
<dbReference type="PIRSF" id="PIRSF006188">
    <property type="entry name" value="UCP006188"/>
    <property type="match status" value="1"/>
</dbReference>
<dbReference type="Pfam" id="PF07208">
    <property type="entry name" value="DUF1414"/>
    <property type="match status" value="1"/>
</dbReference>
<evidence type="ECO:0000313" key="2">
    <source>
        <dbReference type="EMBL" id="SHI19462.1"/>
    </source>
</evidence>
<dbReference type="HAMAP" id="MF_00816">
    <property type="entry name" value="UPF0352"/>
    <property type="match status" value="1"/>
</dbReference>
<dbReference type="Gene3D" id="1.10.3390.10">
    <property type="entry name" value="YejL-like"/>
    <property type="match status" value="1"/>
</dbReference>
<dbReference type="InterPro" id="IPR023202">
    <property type="entry name" value="YejL_sf"/>
</dbReference>
<protein>
    <recommendedName>
        <fullName evidence="1">UPF0352 protein SAMN02745129_4684</fullName>
    </recommendedName>
</protein>
<dbReference type="OrthoDB" id="5771474at2"/>
<gene>
    <name evidence="2" type="ORF">SAMN02745129_4684</name>
</gene>
<dbReference type="EMBL" id="FQXG01000009">
    <property type="protein sequence ID" value="SHI19462.1"/>
    <property type="molecule type" value="Genomic_DNA"/>
</dbReference>
<dbReference type="Proteomes" id="UP000184268">
    <property type="component" value="Unassembled WGS sequence"/>
</dbReference>
<dbReference type="RefSeq" id="WP_067661970.1">
    <property type="nucleotide sequence ID" value="NZ_FQXG01000009.1"/>
</dbReference>
<proteinExistence type="inferred from homology"/>
<evidence type="ECO:0000313" key="3">
    <source>
        <dbReference type="Proteomes" id="UP000184268"/>
    </source>
</evidence>
<name>A0A1M5Z5D2_9GAMM</name>